<evidence type="ECO:0000313" key="3">
    <source>
        <dbReference type="Proteomes" id="UP001066276"/>
    </source>
</evidence>
<protein>
    <submittedName>
        <fullName evidence="2">Uncharacterized protein</fullName>
    </submittedName>
</protein>
<keyword evidence="3" id="KW-1185">Reference proteome</keyword>
<comment type="caution">
    <text evidence="2">The sequence shown here is derived from an EMBL/GenBank/DDBJ whole genome shotgun (WGS) entry which is preliminary data.</text>
</comment>
<evidence type="ECO:0000256" key="1">
    <source>
        <dbReference type="SAM" id="MobiDB-lite"/>
    </source>
</evidence>
<evidence type="ECO:0000313" key="2">
    <source>
        <dbReference type="EMBL" id="KAJ1184425.1"/>
    </source>
</evidence>
<feature type="compositionally biased region" description="Polar residues" evidence="1">
    <location>
        <begin position="38"/>
        <end position="55"/>
    </location>
</feature>
<feature type="region of interest" description="Disordered" evidence="1">
    <location>
        <begin position="20"/>
        <end position="55"/>
    </location>
</feature>
<dbReference type="EMBL" id="JANPWB010000005">
    <property type="protein sequence ID" value="KAJ1184425.1"/>
    <property type="molecule type" value="Genomic_DNA"/>
</dbReference>
<name>A0AAV7U7J2_PLEWA</name>
<reference evidence="2" key="1">
    <citation type="journal article" date="2022" name="bioRxiv">
        <title>Sequencing and chromosome-scale assembly of the giantPleurodeles waltlgenome.</title>
        <authorList>
            <person name="Brown T."/>
            <person name="Elewa A."/>
            <person name="Iarovenko S."/>
            <person name="Subramanian E."/>
            <person name="Araus A.J."/>
            <person name="Petzold A."/>
            <person name="Susuki M."/>
            <person name="Suzuki K.-i.T."/>
            <person name="Hayashi T."/>
            <person name="Toyoda A."/>
            <person name="Oliveira C."/>
            <person name="Osipova E."/>
            <person name="Leigh N.D."/>
            <person name="Simon A."/>
            <person name="Yun M.H."/>
        </authorList>
    </citation>
    <scope>NUCLEOTIDE SEQUENCE</scope>
    <source>
        <strain evidence="2">20211129_DDA</strain>
        <tissue evidence="2">Liver</tissue>
    </source>
</reference>
<dbReference type="Proteomes" id="UP001066276">
    <property type="component" value="Chromosome 3_1"/>
</dbReference>
<sequence>MLADIRKSLATLAAPSLGQVVQPSPQPLASAPATPSTVGHTSASPTPQVSMQAQDPTAQALLAVSRLLATINVPANNPHSPTTPWALNDSLQNSVADLNHQVDALSEARSVPPLQTAAVSLSVTPATGALQSTFQQRIVRQQKGQGSTHCFQDQKPDLGISMICYANKILKAQHMYGGTSWLEYDRDFRWAKCIHRRKPAVVGGEADETSALRVMGGAADETFALRVMGGAADETSALRVMVGAAGETSALRVMGGAADETSAL</sequence>
<organism evidence="2 3">
    <name type="scientific">Pleurodeles waltl</name>
    <name type="common">Iberian ribbed newt</name>
    <dbReference type="NCBI Taxonomy" id="8319"/>
    <lineage>
        <taxon>Eukaryota</taxon>
        <taxon>Metazoa</taxon>
        <taxon>Chordata</taxon>
        <taxon>Craniata</taxon>
        <taxon>Vertebrata</taxon>
        <taxon>Euteleostomi</taxon>
        <taxon>Amphibia</taxon>
        <taxon>Batrachia</taxon>
        <taxon>Caudata</taxon>
        <taxon>Salamandroidea</taxon>
        <taxon>Salamandridae</taxon>
        <taxon>Pleurodelinae</taxon>
        <taxon>Pleurodeles</taxon>
    </lineage>
</organism>
<feature type="compositionally biased region" description="Low complexity" evidence="1">
    <location>
        <begin position="27"/>
        <end position="37"/>
    </location>
</feature>
<dbReference type="AlphaFoldDB" id="A0AAV7U7J2"/>
<accession>A0AAV7U7J2</accession>
<proteinExistence type="predicted"/>
<gene>
    <name evidence="2" type="ORF">NDU88_001232</name>
</gene>